<sequence>MKFVKLSLFACSLLFLGSFRQAGAIDVELLTSCTQVVAEGASAFIPQIVPMIKDLATCTQYKPQQAKGLNLTMLLMMAFEFLQHASGKQQCLLAALDKSKALIMPHAAIFMMKGCSPLL</sequence>
<dbReference type="Proteomes" id="UP000494163">
    <property type="component" value="Chromosome 2R"/>
</dbReference>
<reference evidence="2 3" key="1">
    <citation type="submission" date="2015-08" db="EMBL/GenBank/DDBJ databases">
        <title>Ancestral chromatin configuration constrains chromatin evolution on differentiating sex chromosomes in Drosophila.</title>
        <authorList>
            <person name="Zhou Q."/>
            <person name="Bachtrog D."/>
        </authorList>
    </citation>
    <scope>NUCLEOTIDE SEQUENCE [LARGE SCALE GENOMIC DNA]</scope>
    <source>
        <tissue evidence="2">Whole larvae</tissue>
    </source>
</reference>
<dbReference type="InterPro" id="IPR009392">
    <property type="entry name" value="ACP53EA"/>
</dbReference>
<feature type="chain" id="PRO_5005803464" evidence="1">
    <location>
        <begin position="25"/>
        <end position="119"/>
    </location>
</feature>
<proteinExistence type="predicted"/>
<keyword evidence="1" id="KW-0732">Signal</keyword>
<keyword evidence="3" id="KW-1185">Reference proteome</keyword>
<evidence type="ECO:0000313" key="2">
    <source>
        <dbReference type="EMBL" id="ALC40998.1"/>
    </source>
</evidence>
<dbReference type="EMBL" id="CP012524">
    <property type="protein sequence ID" value="ALC40998.1"/>
    <property type="molecule type" value="Genomic_DNA"/>
</dbReference>
<organism evidence="2 3">
    <name type="scientific">Drosophila busckii</name>
    <name type="common">Fruit fly</name>
    <dbReference type="NCBI Taxonomy" id="30019"/>
    <lineage>
        <taxon>Eukaryota</taxon>
        <taxon>Metazoa</taxon>
        <taxon>Ecdysozoa</taxon>
        <taxon>Arthropoda</taxon>
        <taxon>Hexapoda</taxon>
        <taxon>Insecta</taxon>
        <taxon>Pterygota</taxon>
        <taxon>Neoptera</taxon>
        <taxon>Endopterygota</taxon>
        <taxon>Diptera</taxon>
        <taxon>Brachycera</taxon>
        <taxon>Muscomorpha</taxon>
        <taxon>Ephydroidea</taxon>
        <taxon>Drosophilidae</taxon>
        <taxon>Drosophila</taxon>
    </lineage>
</organism>
<dbReference type="OMA" id="LMMAFEF"/>
<dbReference type="AlphaFoldDB" id="A0A0M5IZ79"/>
<name>A0A0M5IZ79_DROBS</name>
<feature type="signal peptide" evidence="1">
    <location>
        <begin position="1"/>
        <end position="24"/>
    </location>
</feature>
<dbReference type="Pfam" id="PF06313">
    <property type="entry name" value="ACP53EA"/>
    <property type="match status" value="1"/>
</dbReference>
<gene>
    <name evidence="2" type="ORF">Dbus_chr2Rg577</name>
</gene>
<dbReference type="OrthoDB" id="7857847at2759"/>
<accession>A0A0M5IZ79</accession>
<protein>
    <submittedName>
        <fullName evidence="2">Acp53C14b</fullName>
    </submittedName>
</protein>
<evidence type="ECO:0000313" key="3">
    <source>
        <dbReference type="Proteomes" id="UP000494163"/>
    </source>
</evidence>
<evidence type="ECO:0000256" key="1">
    <source>
        <dbReference type="SAM" id="SignalP"/>
    </source>
</evidence>